<dbReference type="RefSeq" id="WP_189122742.1">
    <property type="nucleotide sequence ID" value="NZ_BMNH01000002.1"/>
</dbReference>
<keyword evidence="2" id="KW-0472">Membrane</keyword>
<feature type="compositionally biased region" description="Polar residues" evidence="1">
    <location>
        <begin position="1"/>
        <end position="22"/>
    </location>
</feature>
<reference evidence="4" key="2">
    <citation type="submission" date="2020-09" db="EMBL/GenBank/DDBJ databases">
        <authorList>
            <person name="Sun Q."/>
            <person name="Zhou Y."/>
        </authorList>
    </citation>
    <scope>NUCLEOTIDE SEQUENCE</scope>
    <source>
        <strain evidence="4">CGMCC 4.7368</strain>
    </source>
</reference>
<dbReference type="Pfam" id="PF18864">
    <property type="entry name" value="AbiTii"/>
    <property type="match status" value="1"/>
</dbReference>
<keyword evidence="2" id="KW-1133">Transmembrane helix</keyword>
<dbReference type="AlphaFoldDB" id="A0A917YSP6"/>
<feature type="domain" description="AbiTii" evidence="3">
    <location>
        <begin position="25"/>
        <end position="220"/>
    </location>
</feature>
<keyword evidence="2" id="KW-0812">Transmembrane</keyword>
<dbReference type="EMBL" id="BMNH01000002">
    <property type="protein sequence ID" value="GGO63218.1"/>
    <property type="molecule type" value="Genomic_DNA"/>
</dbReference>
<organism evidence="4 5">
    <name type="scientific">Nonomuraea cavernae</name>
    <dbReference type="NCBI Taxonomy" id="2045107"/>
    <lineage>
        <taxon>Bacteria</taxon>
        <taxon>Bacillati</taxon>
        <taxon>Actinomycetota</taxon>
        <taxon>Actinomycetes</taxon>
        <taxon>Streptosporangiales</taxon>
        <taxon>Streptosporangiaceae</taxon>
        <taxon>Nonomuraea</taxon>
    </lineage>
</organism>
<protein>
    <recommendedName>
        <fullName evidence="3">AbiTii domain-containing protein</fullName>
    </recommendedName>
</protein>
<sequence>MQDTIQARDTGTVSTASPTPENGASLLDRIENAALDRSVPLSDALRICIALGGRVGSTALRDWASHELNGYAGKKDLPDYRIVPASLFMDQTNVAGLNRLSQRVSPQLLSRDLPEGVLDGIDEELRLPDPIRTLEEHANDHEDELRFTFGNSEMLAQFLTGRWQQNGSIRPNIVVAAVYWKIPRPVLLGVLDRIRTALVVLVAELREATSAGQEFPTPADTDKALRKAVGDIKIEGDHNTVTVQMSDSGDITARVNELVSSDGGASNRKVWPLIGWWIGILIAIVGAYAGLGQWLNWPAPW</sequence>
<feature type="region of interest" description="Disordered" evidence="1">
    <location>
        <begin position="1"/>
        <end position="23"/>
    </location>
</feature>
<evidence type="ECO:0000313" key="5">
    <source>
        <dbReference type="Proteomes" id="UP000646523"/>
    </source>
</evidence>
<feature type="transmembrane region" description="Helical" evidence="2">
    <location>
        <begin position="270"/>
        <end position="291"/>
    </location>
</feature>
<keyword evidence="5" id="KW-1185">Reference proteome</keyword>
<evidence type="ECO:0000259" key="3">
    <source>
        <dbReference type="Pfam" id="PF18864"/>
    </source>
</evidence>
<evidence type="ECO:0000313" key="4">
    <source>
        <dbReference type="EMBL" id="GGO63218.1"/>
    </source>
</evidence>
<accession>A0A917YSP6</accession>
<evidence type="ECO:0000256" key="2">
    <source>
        <dbReference type="SAM" id="Phobius"/>
    </source>
</evidence>
<gene>
    <name evidence="4" type="ORF">GCM10012289_09680</name>
</gene>
<dbReference type="Proteomes" id="UP000646523">
    <property type="component" value="Unassembled WGS sequence"/>
</dbReference>
<proteinExistence type="predicted"/>
<reference evidence="4" key="1">
    <citation type="journal article" date="2014" name="Int. J. Syst. Evol. Microbiol.">
        <title>Complete genome sequence of Corynebacterium casei LMG S-19264T (=DSM 44701T), isolated from a smear-ripened cheese.</title>
        <authorList>
            <consortium name="US DOE Joint Genome Institute (JGI-PGF)"/>
            <person name="Walter F."/>
            <person name="Albersmeier A."/>
            <person name="Kalinowski J."/>
            <person name="Ruckert C."/>
        </authorList>
    </citation>
    <scope>NUCLEOTIDE SEQUENCE</scope>
    <source>
        <strain evidence="4">CGMCC 4.7368</strain>
    </source>
</reference>
<dbReference type="InterPro" id="IPR041304">
    <property type="entry name" value="AbiTii"/>
</dbReference>
<comment type="caution">
    <text evidence="4">The sequence shown here is derived from an EMBL/GenBank/DDBJ whole genome shotgun (WGS) entry which is preliminary data.</text>
</comment>
<evidence type="ECO:0000256" key="1">
    <source>
        <dbReference type="SAM" id="MobiDB-lite"/>
    </source>
</evidence>
<name>A0A917YSP6_9ACTN</name>